<feature type="domain" description="3-keto-alpha-glucoside-1,2-lyase/3-keto-2-hydroxy-glucal hydratase" evidence="3">
    <location>
        <begin position="182"/>
        <end position="366"/>
    </location>
</feature>
<dbReference type="Pfam" id="PF06439">
    <property type="entry name" value="3keto-disac_hyd"/>
    <property type="match status" value="1"/>
</dbReference>
<keyword evidence="2" id="KW-0472">Membrane</keyword>
<evidence type="ECO:0000259" key="3">
    <source>
        <dbReference type="Pfam" id="PF06439"/>
    </source>
</evidence>
<dbReference type="InterPro" id="IPR010496">
    <property type="entry name" value="AL/BT2_dom"/>
</dbReference>
<proteinExistence type="predicted"/>
<gene>
    <name evidence="4" type="ORF">KSX_06350</name>
</gene>
<evidence type="ECO:0000313" key="4">
    <source>
        <dbReference type="EMBL" id="GHO42472.1"/>
    </source>
</evidence>
<keyword evidence="2" id="KW-1133">Transmembrane helix</keyword>
<comment type="caution">
    <text evidence="4">The sequence shown here is derived from an EMBL/GenBank/DDBJ whole genome shotgun (WGS) entry which is preliminary data.</text>
</comment>
<sequence>MQWNQPQSNNNVGSGVQWNTQSPTDGPGSAWNTGSATGSGMQWGQGGSSPANSAFAGDQNNSSFASPFAGGGSTETPFSSFNRSSPESSGTFDAPNVSNSIPFTPALDPFASSEQKKRPRWGVIVGVILLLIVLVGASVGGVIYFTRGDNNAANQGNTPATTTLKPLPTPTSKPLFSDTFANNNNGWRLEKDEKGAFAVSLGKNALTLADNDNKILWEMLPNTKRYGDFQLFVNTTLTKGDANNGGGGYGVYVRSASTQSGDLSTYYRFELYGDGSYSIFKGQSDPANGKVLAPKEIVANTQHPAIQTMGKQNQLVIKAKGPNITFIVNGQTIKSISDSSYLSGSIALFVSNLPNTKPGAEAQFSNLGIYPAE</sequence>
<name>A0A8J3HXI3_9CHLR</name>
<feature type="region of interest" description="Disordered" evidence="1">
    <location>
        <begin position="150"/>
        <end position="174"/>
    </location>
</feature>
<keyword evidence="5" id="KW-1185">Reference proteome</keyword>
<protein>
    <recommendedName>
        <fullName evidence="3">3-keto-alpha-glucoside-1,2-lyase/3-keto-2-hydroxy-glucal hydratase domain-containing protein</fullName>
    </recommendedName>
</protein>
<dbReference type="Gene3D" id="2.60.120.560">
    <property type="entry name" value="Exo-inulinase, domain 1"/>
    <property type="match status" value="1"/>
</dbReference>
<dbReference type="EMBL" id="BNJF01000001">
    <property type="protein sequence ID" value="GHO42472.1"/>
    <property type="molecule type" value="Genomic_DNA"/>
</dbReference>
<keyword evidence="2" id="KW-0812">Transmembrane</keyword>
<accession>A0A8J3HXI3</accession>
<feature type="compositionally biased region" description="Low complexity" evidence="1">
    <location>
        <begin position="158"/>
        <end position="174"/>
    </location>
</feature>
<dbReference type="Proteomes" id="UP000612362">
    <property type="component" value="Unassembled WGS sequence"/>
</dbReference>
<dbReference type="AlphaFoldDB" id="A0A8J3HXI3"/>
<reference evidence="4" key="1">
    <citation type="submission" date="2020-10" db="EMBL/GenBank/DDBJ databases">
        <title>Taxonomic study of unclassified bacteria belonging to the class Ktedonobacteria.</title>
        <authorList>
            <person name="Yabe S."/>
            <person name="Wang C.M."/>
            <person name="Zheng Y."/>
            <person name="Sakai Y."/>
            <person name="Cavaletti L."/>
            <person name="Monciardini P."/>
            <person name="Donadio S."/>
        </authorList>
    </citation>
    <scope>NUCLEOTIDE SEQUENCE</scope>
    <source>
        <strain evidence="4">SOSP1-1</strain>
    </source>
</reference>
<evidence type="ECO:0000256" key="2">
    <source>
        <dbReference type="SAM" id="Phobius"/>
    </source>
</evidence>
<feature type="region of interest" description="Disordered" evidence="1">
    <location>
        <begin position="1"/>
        <end position="97"/>
    </location>
</feature>
<feature type="transmembrane region" description="Helical" evidence="2">
    <location>
        <begin position="121"/>
        <end position="145"/>
    </location>
</feature>
<dbReference type="GO" id="GO:0016787">
    <property type="term" value="F:hydrolase activity"/>
    <property type="evidence" value="ECO:0007669"/>
    <property type="project" value="InterPro"/>
</dbReference>
<feature type="compositionally biased region" description="Polar residues" evidence="1">
    <location>
        <begin position="1"/>
        <end position="36"/>
    </location>
</feature>
<feature type="compositionally biased region" description="Low complexity" evidence="1">
    <location>
        <begin position="77"/>
        <end position="89"/>
    </location>
</feature>
<organism evidence="4 5">
    <name type="scientific">Ktedonospora formicarum</name>
    <dbReference type="NCBI Taxonomy" id="2778364"/>
    <lineage>
        <taxon>Bacteria</taxon>
        <taxon>Bacillati</taxon>
        <taxon>Chloroflexota</taxon>
        <taxon>Ktedonobacteria</taxon>
        <taxon>Ktedonobacterales</taxon>
        <taxon>Ktedonobacteraceae</taxon>
        <taxon>Ktedonospora</taxon>
    </lineage>
</organism>
<evidence type="ECO:0000256" key="1">
    <source>
        <dbReference type="SAM" id="MobiDB-lite"/>
    </source>
</evidence>
<evidence type="ECO:0000313" key="5">
    <source>
        <dbReference type="Proteomes" id="UP000612362"/>
    </source>
</evidence>